<dbReference type="RefSeq" id="WP_142539640.1">
    <property type="nucleotide sequence ID" value="NZ_BMIE01000001.1"/>
</dbReference>
<reference evidence="2 3" key="1">
    <citation type="submission" date="2019-05" db="EMBL/GenBank/DDBJ databases">
        <title>Psychrobacillus vulpis sp. nov., a new species isolated from feces of a red fox that inhabits in The Tablas de Daimiel Natural Park, Albacete, Spain.</title>
        <authorList>
            <person name="Rodriguez M."/>
            <person name="Reina J.C."/>
            <person name="Bejar V."/>
            <person name="Llamas I."/>
        </authorList>
    </citation>
    <scope>NUCLEOTIDE SEQUENCE [LARGE SCALE GENOMIC DNA]</scope>
    <source>
        <strain evidence="2 3">NEAU-3TGS17</strain>
    </source>
</reference>
<feature type="coiled-coil region" evidence="1">
    <location>
        <begin position="92"/>
        <end position="126"/>
    </location>
</feature>
<organism evidence="2 3">
    <name type="scientific">Psychrobacillus lasiicapitis</name>
    <dbReference type="NCBI Taxonomy" id="1636719"/>
    <lineage>
        <taxon>Bacteria</taxon>
        <taxon>Bacillati</taxon>
        <taxon>Bacillota</taxon>
        <taxon>Bacilli</taxon>
        <taxon>Bacillales</taxon>
        <taxon>Bacillaceae</taxon>
        <taxon>Psychrobacillus</taxon>
    </lineage>
</organism>
<accession>A0A544T311</accession>
<protein>
    <submittedName>
        <fullName evidence="2">Uncharacterized protein</fullName>
    </submittedName>
</protein>
<dbReference type="Proteomes" id="UP000317316">
    <property type="component" value="Unassembled WGS sequence"/>
</dbReference>
<feature type="coiled-coil region" evidence="1">
    <location>
        <begin position="28"/>
        <end position="55"/>
    </location>
</feature>
<name>A0A544T311_9BACI</name>
<comment type="caution">
    <text evidence="2">The sequence shown here is derived from an EMBL/GenBank/DDBJ whole genome shotgun (WGS) entry which is preliminary data.</text>
</comment>
<evidence type="ECO:0000256" key="1">
    <source>
        <dbReference type="SAM" id="Coils"/>
    </source>
</evidence>
<keyword evidence="1" id="KW-0175">Coiled coil</keyword>
<dbReference type="EMBL" id="VDGH01000008">
    <property type="protein sequence ID" value="TQR11856.1"/>
    <property type="molecule type" value="Genomic_DNA"/>
</dbReference>
<proteinExistence type="predicted"/>
<sequence length="288" mass="33333">MKEKTFGLKKEPINITLQKIESVFIYEKIEIELELKNWIKENNKLRVQLKEETKKFINKQEDQTLWDLGKERMSKIAYHLEKQKEMEIQEIGKSLSEENKLIQLQIEEIELEIQSTERLYTKMFKEIAKIVEQLEKEGSHLEAGYSSKKYNVQVNSMHKSVETNLKDDSLLIEEEIQLQNHEKSIGESKQKAENILGSIQKNDTSETKSEEVDEAILPTEDSLIHQINSIKSQYIVGKMTGKDLYDAQGNLIISKSKVITSRVVNRAHREGKLAELIVNMKISGLGED</sequence>
<keyword evidence="3" id="KW-1185">Reference proteome</keyword>
<dbReference type="OrthoDB" id="2667321at2"/>
<dbReference type="AlphaFoldDB" id="A0A544T311"/>
<evidence type="ECO:0000313" key="3">
    <source>
        <dbReference type="Proteomes" id="UP000317316"/>
    </source>
</evidence>
<evidence type="ECO:0000313" key="2">
    <source>
        <dbReference type="EMBL" id="TQR11856.1"/>
    </source>
</evidence>
<gene>
    <name evidence="2" type="ORF">FG382_14690</name>
</gene>